<name>A0ABP5M5E3_9ACTN</name>
<organism evidence="4 5">
    <name type="scientific">Actinomadura napierensis</name>
    <dbReference type="NCBI Taxonomy" id="267854"/>
    <lineage>
        <taxon>Bacteria</taxon>
        <taxon>Bacillati</taxon>
        <taxon>Actinomycetota</taxon>
        <taxon>Actinomycetes</taxon>
        <taxon>Streptosporangiales</taxon>
        <taxon>Thermomonosporaceae</taxon>
        <taxon>Actinomadura</taxon>
    </lineage>
</organism>
<evidence type="ECO:0008006" key="6">
    <source>
        <dbReference type="Google" id="ProtNLM"/>
    </source>
</evidence>
<dbReference type="Pfam" id="PF08223">
    <property type="entry name" value="PaaX_C"/>
    <property type="match status" value="1"/>
</dbReference>
<evidence type="ECO:0000313" key="4">
    <source>
        <dbReference type="EMBL" id="GAA2165762.1"/>
    </source>
</evidence>
<feature type="domain" description="Transcriptional repressor PaaX-like C-terminal" evidence="2">
    <location>
        <begin position="210"/>
        <end position="295"/>
    </location>
</feature>
<keyword evidence="5" id="KW-1185">Reference proteome</keyword>
<sequence>MAAAARERPGGGAADSLPDVMEAYVEPDVDFPRVQAGPNPQHLVLGLFTDYWFGTEEYLPSAALVELLTEFANTQASARAAIARLARRDLLQATKIGRRTFYRMTPAASRALEQTQRRVVEFRAGDRVWDGSWTTVLFSVPDEQRDLRYVIRTRLRWLGYAPLYDSVWVSPHADRDQTVELLESLAVEHATVLRAEVTYAAGPGDPLAAWDVGAIAARYEAFIAEHEPLLHRVEHGQVGTAEALVARTNVKDAWRELVSLDPELPEGLLPGPWPGRRARGLFAGVYDGLGPLAEARVRQVLARHDPALAGLTRHRTTTTAPPPGP</sequence>
<dbReference type="Gene3D" id="3.30.70.2650">
    <property type="match status" value="1"/>
</dbReference>
<dbReference type="PIRSF" id="PIRSF020623">
    <property type="entry name" value="PaaX"/>
    <property type="match status" value="1"/>
</dbReference>
<evidence type="ECO:0000259" key="1">
    <source>
        <dbReference type="Pfam" id="PF07848"/>
    </source>
</evidence>
<dbReference type="Pfam" id="PF07848">
    <property type="entry name" value="PaaX"/>
    <property type="match status" value="1"/>
</dbReference>
<proteinExistence type="predicted"/>
<dbReference type="InterPro" id="IPR012906">
    <property type="entry name" value="PaaX-like_N"/>
</dbReference>
<feature type="domain" description="Transcriptional repressor PaaX-like central Cas2-like" evidence="3">
    <location>
        <begin position="128"/>
        <end position="197"/>
    </location>
</feature>
<dbReference type="InterPro" id="IPR048846">
    <property type="entry name" value="PaaX-like_central"/>
</dbReference>
<dbReference type="InterPro" id="IPR036388">
    <property type="entry name" value="WH-like_DNA-bd_sf"/>
</dbReference>
<dbReference type="PANTHER" id="PTHR30319:SF1">
    <property type="entry name" value="TRANSCRIPTIONAL REPRESSOR PAAX"/>
    <property type="match status" value="1"/>
</dbReference>
<dbReference type="Gene3D" id="1.20.58.1460">
    <property type="match status" value="1"/>
</dbReference>
<accession>A0ABP5M5E3</accession>
<evidence type="ECO:0000313" key="5">
    <source>
        <dbReference type="Proteomes" id="UP001501020"/>
    </source>
</evidence>
<dbReference type="Pfam" id="PF20803">
    <property type="entry name" value="PaaX_M"/>
    <property type="match status" value="1"/>
</dbReference>
<dbReference type="Gene3D" id="1.10.10.10">
    <property type="entry name" value="Winged helix-like DNA-binding domain superfamily/Winged helix DNA-binding domain"/>
    <property type="match status" value="1"/>
</dbReference>
<evidence type="ECO:0000259" key="2">
    <source>
        <dbReference type="Pfam" id="PF08223"/>
    </source>
</evidence>
<feature type="domain" description="Transcriptional repressor PaaX-like N-terminal" evidence="1">
    <location>
        <begin position="42"/>
        <end position="105"/>
    </location>
</feature>
<evidence type="ECO:0000259" key="3">
    <source>
        <dbReference type="Pfam" id="PF20803"/>
    </source>
</evidence>
<dbReference type="InterPro" id="IPR011965">
    <property type="entry name" value="PaaX_trns_reg"/>
</dbReference>
<dbReference type="EMBL" id="BAAAMR010000130">
    <property type="protein sequence ID" value="GAA2165762.1"/>
    <property type="molecule type" value="Genomic_DNA"/>
</dbReference>
<dbReference type="PANTHER" id="PTHR30319">
    <property type="entry name" value="PHENYLACETIC ACID REGULATOR-RELATED TRANSCRIPTIONAL REPRESSOR"/>
    <property type="match status" value="1"/>
</dbReference>
<protein>
    <recommendedName>
        <fullName evidence="6">PaaX family transcriptional regulator</fullName>
    </recommendedName>
</protein>
<dbReference type="InterPro" id="IPR013225">
    <property type="entry name" value="PaaX_C"/>
</dbReference>
<reference evidence="5" key="1">
    <citation type="journal article" date="2019" name="Int. J. Syst. Evol. Microbiol.">
        <title>The Global Catalogue of Microorganisms (GCM) 10K type strain sequencing project: providing services to taxonomists for standard genome sequencing and annotation.</title>
        <authorList>
            <consortium name="The Broad Institute Genomics Platform"/>
            <consortium name="The Broad Institute Genome Sequencing Center for Infectious Disease"/>
            <person name="Wu L."/>
            <person name="Ma J."/>
        </authorList>
    </citation>
    <scope>NUCLEOTIDE SEQUENCE [LARGE SCALE GENOMIC DNA]</scope>
    <source>
        <strain evidence="5">JCM 13850</strain>
    </source>
</reference>
<comment type="caution">
    <text evidence="4">The sequence shown here is derived from an EMBL/GenBank/DDBJ whole genome shotgun (WGS) entry which is preliminary data.</text>
</comment>
<dbReference type="Proteomes" id="UP001501020">
    <property type="component" value="Unassembled WGS sequence"/>
</dbReference>
<gene>
    <name evidence="4" type="ORF">GCM10009727_84750</name>
</gene>